<dbReference type="Pfam" id="PF13527">
    <property type="entry name" value="Acetyltransf_9"/>
    <property type="match status" value="1"/>
</dbReference>
<dbReference type="InterPro" id="IPR016181">
    <property type="entry name" value="Acyl_CoA_acyltransferase"/>
</dbReference>
<evidence type="ECO:0000259" key="6">
    <source>
        <dbReference type="PROSITE" id="PS51186"/>
    </source>
</evidence>
<dbReference type="AlphaFoldDB" id="A0A1H7NXE8"/>
<feature type="domain" description="N-acetyltransferase" evidence="6">
    <location>
        <begin position="6"/>
        <end position="165"/>
    </location>
</feature>
<dbReference type="OrthoDB" id="8399956at2"/>
<feature type="active site" description="Proton donor" evidence="5">
    <location>
        <position position="125"/>
    </location>
</feature>
<dbReference type="InterPro" id="IPR041380">
    <property type="entry name" value="Acetyltransf_17"/>
</dbReference>
<sequence length="400" mass="44150">MTDSTIAIRTATETDWDAVALLDAHAFGFHPTDEDMAFTRRFARTEDVILATDDDRPVAVVMHFAMRITVPGGTQLDLPGVSWVSVAPTHRRRGILRALFTEQHRRFVAAGAPLSILTATEATIYGRFGYGPATSELTVSVDRRSARIRDTAADPGGVALVPPAAARPALPGIYDRWQARTPGALARPQVYWDRMFADLEHRRDDASALFYLVHADGYAAYRRKHTPDGMVAVVDDLVAATDESYAALWRVLAGMDLMREIRVDQAADDPLPWLLTDARLPRVTSRDDAVWVRIMDVPAALTARTFAVDLDVTLEVNDPFLDAGGTFSLRVVDGRATATRTDAPPQARLDLDVLGSLYLGGHRARSFARAGRLWTSDEAVLDRLDLAFRADREPFAGWHF</sequence>
<dbReference type="GO" id="GO:0030649">
    <property type="term" value="P:aminoglycoside antibiotic catabolic process"/>
    <property type="evidence" value="ECO:0007669"/>
    <property type="project" value="TreeGrafter"/>
</dbReference>
<reference evidence="8" key="1">
    <citation type="submission" date="2016-10" db="EMBL/GenBank/DDBJ databases">
        <authorList>
            <person name="Varghese N."/>
            <person name="Submissions S."/>
        </authorList>
    </citation>
    <scope>NUCLEOTIDE SEQUENCE [LARGE SCALE GENOMIC DNA]</scope>
    <source>
        <strain evidence="8">DSM 44675</strain>
    </source>
</reference>
<comment type="subunit">
    <text evidence="5">Homohexamer; trimer of dimers.</text>
</comment>
<evidence type="ECO:0000256" key="4">
    <source>
        <dbReference type="ARBA" id="ARBA00023315"/>
    </source>
</evidence>
<dbReference type="Gene3D" id="3.40.630.30">
    <property type="match status" value="2"/>
</dbReference>
<dbReference type="PROSITE" id="PS51186">
    <property type="entry name" value="GNAT"/>
    <property type="match status" value="1"/>
</dbReference>
<keyword evidence="3 5" id="KW-0808">Transferase</keyword>
<feature type="binding site" evidence="5">
    <location>
        <begin position="120"/>
        <end position="121"/>
    </location>
    <ligand>
        <name>acetyl-CoA</name>
        <dbReference type="ChEBI" id="CHEBI:57288"/>
    </ligand>
</feature>
<dbReference type="EMBL" id="FOAW01000007">
    <property type="protein sequence ID" value="SEL27685.1"/>
    <property type="molecule type" value="Genomic_DNA"/>
</dbReference>
<keyword evidence="2" id="KW-1036">Host cytoplasmic vesicle</keyword>
<dbReference type="InterPro" id="IPR036527">
    <property type="entry name" value="SCP2_sterol-bd_dom_sf"/>
</dbReference>
<dbReference type="NCBIfam" id="NF002367">
    <property type="entry name" value="PRK01346.1-4"/>
    <property type="match status" value="1"/>
</dbReference>
<keyword evidence="4 5" id="KW-0012">Acyltransferase</keyword>
<keyword evidence="8" id="KW-1185">Reference proteome</keyword>
<evidence type="ECO:0000313" key="7">
    <source>
        <dbReference type="EMBL" id="SEL27685.1"/>
    </source>
</evidence>
<evidence type="ECO:0000256" key="3">
    <source>
        <dbReference type="ARBA" id="ARBA00022679"/>
    </source>
</evidence>
<dbReference type="Pfam" id="PF17668">
    <property type="entry name" value="Acetyltransf_17"/>
    <property type="match status" value="1"/>
</dbReference>
<gene>
    <name evidence="7" type="ORF">SAMN05444583_107165</name>
</gene>
<dbReference type="PANTHER" id="PTHR37817:SF1">
    <property type="entry name" value="N-ACETYLTRANSFERASE EIS"/>
    <property type="match status" value="1"/>
</dbReference>
<comment type="similarity">
    <text evidence="1 5">Belongs to the acetyltransferase Eis family.</text>
</comment>
<feature type="binding site" evidence="5">
    <location>
        <begin position="92"/>
        <end position="97"/>
    </location>
    <ligand>
        <name>acetyl-CoA</name>
        <dbReference type="ChEBI" id="CHEBI:57288"/>
    </ligand>
</feature>
<dbReference type="SUPFAM" id="SSF55729">
    <property type="entry name" value="Acyl-CoA N-acyltransferases (Nat)"/>
    <property type="match status" value="1"/>
</dbReference>
<evidence type="ECO:0000256" key="2">
    <source>
        <dbReference type="ARBA" id="ARBA00022488"/>
    </source>
</evidence>
<proteinExistence type="inferred from homology"/>
<evidence type="ECO:0000313" key="8">
    <source>
        <dbReference type="Proteomes" id="UP000198677"/>
    </source>
</evidence>
<evidence type="ECO:0000256" key="1">
    <source>
        <dbReference type="ARBA" id="ARBA00009213"/>
    </source>
</evidence>
<feature type="binding site" evidence="5">
    <location>
        <begin position="84"/>
        <end position="86"/>
    </location>
    <ligand>
        <name>acetyl-CoA</name>
        <dbReference type="ChEBI" id="CHEBI:57288"/>
    </ligand>
</feature>
<organism evidence="7 8">
    <name type="scientific">Rhodococcus maanshanensis</name>
    <dbReference type="NCBI Taxonomy" id="183556"/>
    <lineage>
        <taxon>Bacteria</taxon>
        <taxon>Bacillati</taxon>
        <taxon>Actinomycetota</taxon>
        <taxon>Actinomycetes</taxon>
        <taxon>Mycobacteriales</taxon>
        <taxon>Nocardiaceae</taxon>
        <taxon>Rhodococcus</taxon>
    </lineage>
</organism>
<dbReference type="InterPro" id="IPR051554">
    <property type="entry name" value="Acetyltransferase_Eis"/>
</dbReference>
<name>A0A1H7NXE8_9NOCA</name>
<dbReference type="InterPro" id="IPR022902">
    <property type="entry name" value="NAcTrfase_Eis"/>
</dbReference>
<dbReference type="PANTHER" id="PTHR37817">
    <property type="entry name" value="N-ACETYLTRANSFERASE EIS"/>
    <property type="match status" value="1"/>
</dbReference>
<accession>A0A1H7NXE8</accession>
<evidence type="ECO:0000256" key="5">
    <source>
        <dbReference type="HAMAP-Rule" id="MF_01812"/>
    </source>
</evidence>
<feature type="active site" description="Proton acceptor; via carboxylate" evidence="5">
    <location>
        <position position="400"/>
    </location>
</feature>
<dbReference type="SUPFAM" id="SSF55718">
    <property type="entry name" value="SCP-like"/>
    <property type="match status" value="1"/>
</dbReference>
<dbReference type="RefSeq" id="WP_072751460.1">
    <property type="nucleotide sequence ID" value="NZ_FOAW01000007.1"/>
</dbReference>
<dbReference type="InterPro" id="IPR000182">
    <property type="entry name" value="GNAT_dom"/>
</dbReference>
<dbReference type="GO" id="GO:0034069">
    <property type="term" value="F:aminoglycoside N-acetyltransferase activity"/>
    <property type="evidence" value="ECO:0007669"/>
    <property type="project" value="TreeGrafter"/>
</dbReference>
<dbReference type="CDD" id="cd04301">
    <property type="entry name" value="NAT_SF"/>
    <property type="match status" value="1"/>
</dbReference>
<dbReference type="Gene3D" id="3.30.1050.10">
    <property type="entry name" value="SCP2 sterol-binding domain"/>
    <property type="match status" value="1"/>
</dbReference>
<dbReference type="Pfam" id="PF13530">
    <property type="entry name" value="SCP2_2"/>
    <property type="match status" value="1"/>
</dbReference>
<dbReference type="HAMAP" id="MF_01812">
    <property type="entry name" value="Eis"/>
    <property type="match status" value="1"/>
</dbReference>
<dbReference type="Proteomes" id="UP000198677">
    <property type="component" value="Unassembled WGS sequence"/>
</dbReference>
<dbReference type="InterPro" id="IPR025559">
    <property type="entry name" value="Eis_dom"/>
</dbReference>
<protein>
    <submittedName>
        <fullName evidence="7">Predicted acetyltransferase</fullName>
    </submittedName>
</protein>